<dbReference type="OrthoDB" id="3521431at2"/>
<feature type="domain" description="DUF397" evidence="2">
    <location>
        <begin position="63"/>
        <end position="114"/>
    </location>
</feature>
<dbReference type="InterPro" id="IPR007278">
    <property type="entry name" value="DUF397"/>
</dbReference>
<evidence type="ECO:0000313" key="4">
    <source>
        <dbReference type="Proteomes" id="UP000269198"/>
    </source>
</evidence>
<evidence type="ECO:0000313" key="3">
    <source>
        <dbReference type="EMBL" id="RNL86464.1"/>
    </source>
</evidence>
<protein>
    <submittedName>
        <fullName evidence="3">DUF397 domain-containing protein</fullName>
    </submittedName>
</protein>
<comment type="caution">
    <text evidence="3">The sequence shown here is derived from an EMBL/GenBank/DDBJ whole genome shotgun (WGS) entry which is preliminary data.</text>
</comment>
<proteinExistence type="predicted"/>
<feature type="region of interest" description="Disordered" evidence="1">
    <location>
        <begin position="41"/>
        <end position="68"/>
    </location>
</feature>
<evidence type="ECO:0000256" key="1">
    <source>
        <dbReference type="SAM" id="MobiDB-lite"/>
    </source>
</evidence>
<evidence type="ECO:0000259" key="2">
    <source>
        <dbReference type="Pfam" id="PF04149"/>
    </source>
</evidence>
<dbReference type="AlphaFoldDB" id="A0A3N0EF64"/>
<dbReference type="Proteomes" id="UP000269198">
    <property type="component" value="Unassembled WGS sequence"/>
</dbReference>
<sequence>MSRYLPLDGLCVDPAHRVRPQSPNHQQETRMSTDPAALARRFGSGGGQHAPVVDSSGRSLGPGWRTSSYSTQDRACVRIARDPDGAILLADSRTPQGPVVRVTGTAWCAFLRAVHDGEMD</sequence>
<dbReference type="Pfam" id="PF04149">
    <property type="entry name" value="DUF397"/>
    <property type="match status" value="1"/>
</dbReference>
<accession>A0A3N0EF64</accession>
<organism evidence="3 4">
    <name type="scientific">Halostreptopolyspora alba</name>
    <dbReference type="NCBI Taxonomy" id="2487137"/>
    <lineage>
        <taxon>Bacteria</taxon>
        <taxon>Bacillati</taxon>
        <taxon>Actinomycetota</taxon>
        <taxon>Actinomycetes</taxon>
        <taxon>Streptosporangiales</taxon>
        <taxon>Nocardiopsidaceae</taxon>
        <taxon>Halostreptopolyspora</taxon>
    </lineage>
</organism>
<dbReference type="EMBL" id="RJMB01000003">
    <property type="protein sequence ID" value="RNL86464.1"/>
    <property type="molecule type" value="Genomic_DNA"/>
</dbReference>
<name>A0A3N0EF64_9ACTN</name>
<reference evidence="3 4" key="1">
    <citation type="submission" date="2018-11" db="EMBL/GenBank/DDBJ databases">
        <title>The genome draft of YIM 96095.</title>
        <authorList>
            <person name="Tang S.-K."/>
            <person name="Chunyu W.-X."/>
            <person name="Feng Y.-Z."/>
        </authorList>
    </citation>
    <scope>NUCLEOTIDE SEQUENCE [LARGE SCALE GENOMIC DNA]</scope>
    <source>
        <strain evidence="3 4">YIM 96095</strain>
    </source>
</reference>
<keyword evidence="4" id="KW-1185">Reference proteome</keyword>
<gene>
    <name evidence="3" type="ORF">EFW17_04475</name>
</gene>